<accession>A0A1H9ZLW5</accession>
<dbReference type="GO" id="GO:0140359">
    <property type="term" value="F:ABC-type transporter activity"/>
    <property type="evidence" value="ECO:0007669"/>
    <property type="project" value="InterPro"/>
</dbReference>
<comment type="subcellular location">
    <subcellularLocation>
        <location evidence="1">Cell membrane</location>
        <topology evidence="1">Multi-pass membrane protein</topology>
    </subcellularLocation>
</comment>
<feature type="transmembrane region" description="Helical" evidence="7">
    <location>
        <begin position="119"/>
        <end position="139"/>
    </location>
</feature>
<evidence type="ECO:0000256" key="3">
    <source>
        <dbReference type="ARBA" id="ARBA00022741"/>
    </source>
</evidence>
<keyword evidence="6 7" id="KW-0472">Membrane</keyword>
<dbReference type="STRING" id="1120990.SAMN03080614_10102"/>
<feature type="transmembrane region" description="Helical" evidence="7">
    <location>
        <begin position="145"/>
        <end position="165"/>
    </location>
</feature>
<feature type="domain" description="ABC transmembrane type-1" evidence="9">
    <location>
        <begin position="22"/>
        <end position="289"/>
    </location>
</feature>
<feature type="transmembrane region" description="Helical" evidence="7">
    <location>
        <begin position="9"/>
        <end position="32"/>
    </location>
</feature>
<dbReference type="Gene3D" id="3.40.50.300">
    <property type="entry name" value="P-loop containing nucleotide triphosphate hydrolases"/>
    <property type="match status" value="1"/>
</dbReference>
<dbReference type="PROSITE" id="PS00211">
    <property type="entry name" value="ABC_TRANSPORTER_1"/>
    <property type="match status" value="1"/>
</dbReference>
<dbReference type="SUPFAM" id="SSF90123">
    <property type="entry name" value="ABC transporter transmembrane region"/>
    <property type="match status" value="1"/>
</dbReference>
<evidence type="ECO:0000259" key="9">
    <source>
        <dbReference type="PROSITE" id="PS50929"/>
    </source>
</evidence>
<dbReference type="SMART" id="SM00382">
    <property type="entry name" value="AAA"/>
    <property type="match status" value="1"/>
</dbReference>
<organism evidence="10 11">
    <name type="scientific">Anaerobranca gottschalkii DSM 13577</name>
    <dbReference type="NCBI Taxonomy" id="1120990"/>
    <lineage>
        <taxon>Bacteria</taxon>
        <taxon>Bacillati</taxon>
        <taxon>Bacillota</taxon>
        <taxon>Clostridia</taxon>
        <taxon>Eubacteriales</taxon>
        <taxon>Proteinivoracaceae</taxon>
        <taxon>Anaerobranca</taxon>
    </lineage>
</organism>
<keyword evidence="4" id="KW-0067">ATP-binding</keyword>
<dbReference type="InterPro" id="IPR003593">
    <property type="entry name" value="AAA+_ATPase"/>
</dbReference>
<keyword evidence="5 7" id="KW-1133">Transmembrane helix</keyword>
<evidence type="ECO:0000256" key="4">
    <source>
        <dbReference type="ARBA" id="ARBA00022840"/>
    </source>
</evidence>
<protein>
    <submittedName>
        <fullName evidence="10">ABC transporter transmembrane region</fullName>
    </submittedName>
</protein>
<dbReference type="InterPro" id="IPR036640">
    <property type="entry name" value="ABC1_TM_sf"/>
</dbReference>
<dbReference type="InterPro" id="IPR011527">
    <property type="entry name" value="ABC1_TM_dom"/>
</dbReference>
<dbReference type="Pfam" id="PF00664">
    <property type="entry name" value="ABC_membrane"/>
    <property type="match status" value="1"/>
</dbReference>
<dbReference type="PROSITE" id="PS50929">
    <property type="entry name" value="ABC_TM1F"/>
    <property type="match status" value="1"/>
</dbReference>
<dbReference type="Proteomes" id="UP000243819">
    <property type="component" value="Unassembled WGS sequence"/>
</dbReference>
<feature type="transmembrane region" description="Helical" evidence="7">
    <location>
        <begin position="44"/>
        <end position="64"/>
    </location>
</feature>
<dbReference type="Gene3D" id="1.20.1560.10">
    <property type="entry name" value="ABC transporter type 1, transmembrane domain"/>
    <property type="match status" value="1"/>
</dbReference>
<dbReference type="AlphaFoldDB" id="A0A1H9ZLW5"/>
<dbReference type="PANTHER" id="PTHR24221">
    <property type="entry name" value="ATP-BINDING CASSETTE SUB-FAMILY B"/>
    <property type="match status" value="1"/>
</dbReference>
<proteinExistence type="predicted"/>
<dbReference type="GO" id="GO:0016887">
    <property type="term" value="F:ATP hydrolysis activity"/>
    <property type="evidence" value="ECO:0007669"/>
    <property type="project" value="InterPro"/>
</dbReference>
<dbReference type="SUPFAM" id="SSF52540">
    <property type="entry name" value="P-loop containing nucleoside triphosphate hydrolases"/>
    <property type="match status" value="1"/>
</dbReference>
<dbReference type="InterPro" id="IPR003439">
    <property type="entry name" value="ABC_transporter-like_ATP-bd"/>
</dbReference>
<keyword evidence="3" id="KW-0547">Nucleotide-binding</keyword>
<feature type="transmembrane region" description="Helical" evidence="7">
    <location>
        <begin position="237"/>
        <end position="254"/>
    </location>
</feature>
<sequence length="545" mass="62259">MLKRKFRFALYILACMIPIADQLIINFTLALMIGSIEIATIEHFTKVVFVSLGAVTLGSVLYLISRFMRISFMRDTLLDVRVKAFDKIMKSSYKTFNMKSKDSYISNLINDINIFENNFFLKLINVIFTGGTFVAVIIILGFMDFLFAIGILFISLLLLLIIKLFEKKTVELQEKVSNSNEEFSIDIANTFNGLEILKLNNIEDRFLKKTLLKIKNLEKRKYQYTVFTEGQARVSNLMGYFVVVSILIYLLNLHSTDMSLTRLIFMFQLSSNSVWSMVRLLPLLNELKSSVNIYNKITKSDEDILPASSGDKEFSFQSLIEVKDLYFNYEGKEVFRGVSFTIEKGKKYLIKGASGAGKSTLIKLLSKIYDDYQGMITVDGIDYKEINEDSLNQKVGFIYQDVFLFEDTIINNITLYKDYEEEKIVKAIDAAGLKDVINKKALGLNEMILENGKNLSGGERQRISIARAIIKDSEILFVDEGTSSLNEELGRSIENTILSLDSTVIAISHRYYQGITEKYDYVLEIVNGKINKYTSEEYFRGEIAV</sequence>
<evidence type="ECO:0000259" key="8">
    <source>
        <dbReference type="PROSITE" id="PS50893"/>
    </source>
</evidence>
<name>A0A1H9ZLW5_9FIRM</name>
<evidence type="ECO:0000313" key="10">
    <source>
        <dbReference type="EMBL" id="SES81799.1"/>
    </source>
</evidence>
<reference evidence="11" key="1">
    <citation type="submission" date="2016-10" db="EMBL/GenBank/DDBJ databases">
        <authorList>
            <person name="Varghese N."/>
            <person name="Submissions S."/>
        </authorList>
    </citation>
    <scope>NUCLEOTIDE SEQUENCE [LARGE SCALE GENOMIC DNA]</scope>
    <source>
        <strain evidence="11">DSM 13577</strain>
    </source>
</reference>
<dbReference type="InterPro" id="IPR027417">
    <property type="entry name" value="P-loop_NTPase"/>
</dbReference>
<evidence type="ECO:0000256" key="1">
    <source>
        <dbReference type="ARBA" id="ARBA00004651"/>
    </source>
</evidence>
<dbReference type="GO" id="GO:0005886">
    <property type="term" value="C:plasma membrane"/>
    <property type="evidence" value="ECO:0007669"/>
    <property type="project" value="UniProtKB-SubCell"/>
</dbReference>
<dbReference type="EMBL" id="FOIF01000010">
    <property type="protein sequence ID" value="SES81799.1"/>
    <property type="molecule type" value="Genomic_DNA"/>
</dbReference>
<dbReference type="GO" id="GO:0005524">
    <property type="term" value="F:ATP binding"/>
    <property type="evidence" value="ECO:0007669"/>
    <property type="project" value="UniProtKB-KW"/>
</dbReference>
<gene>
    <name evidence="10" type="ORF">SAMN03080614_10102</name>
</gene>
<keyword evidence="2 7" id="KW-0812">Transmembrane</keyword>
<dbReference type="GO" id="GO:0034040">
    <property type="term" value="F:ATPase-coupled lipid transmembrane transporter activity"/>
    <property type="evidence" value="ECO:0007669"/>
    <property type="project" value="TreeGrafter"/>
</dbReference>
<evidence type="ECO:0000256" key="6">
    <source>
        <dbReference type="ARBA" id="ARBA00023136"/>
    </source>
</evidence>
<dbReference type="Pfam" id="PF00005">
    <property type="entry name" value="ABC_tran"/>
    <property type="match status" value="1"/>
</dbReference>
<evidence type="ECO:0000256" key="2">
    <source>
        <dbReference type="ARBA" id="ARBA00022692"/>
    </source>
</evidence>
<dbReference type="InterPro" id="IPR039421">
    <property type="entry name" value="Type_1_exporter"/>
</dbReference>
<feature type="domain" description="ABC transporter" evidence="8">
    <location>
        <begin position="320"/>
        <end position="545"/>
    </location>
</feature>
<evidence type="ECO:0000256" key="7">
    <source>
        <dbReference type="SAM" id="Phobius"/>
    </source>
</evidence>
<evidence type="ECO:0000313" key="11">
    <source>
        <dbReference type="Proteomes" id="UP000243819"/>
    </source>
</evidence>
<evidence type="ECO:0000256" key="5">
    <source>
        <dbReference type="ARBA" id="ARBA00022989"/>
    </source>
</evidence>
<dbReference type="InterPro" id="IPR017871">
    <property type="entry name" value="ABC_transporter-like_CS"/>
</dbReference>
<keyword evidence="11" id="KW-1185">Reference proteome</keyword>
<dbReference type="PROSITE" id="PS50893">
    <property type="entry name" value="ABC_TRANSPORTER_2"/>
    <property type="match status" value="1"/>
</dbReference>
<dbReference type="PANTHER" id="PTHR24221:SF654">
    <property type="entry name" value="ATP-BINDING CASSETTE SUB-FAMILY B MEMBER 6"/>
    <property type="match status" value="1"/>
</dbReference>